<dbReference type="GeneID" id="17355480"/>
<feature type="non-terminal residue" evidence="5">
    <location>
        <position position="1"/>
    </location>
</feature>
<dbReference type="PROSITE" id="PS51292">
    <property type="entry name" value="ZF_RING_CH"/>
    <property type="match status" value="1"/>
</dbReference>
<keyword evidence="2" id="KW-0863">Zinc-finger</keyword>
<dbReference type="InterPro" id="IPR013083">
    <property type="entry name" value="Znf_RING/FYVE/PHD"/>
</dbReference>
<accession>E1ZEF7</accession>
<evidence type="ECO:0000313" key="5">
    <source>
        <dbReference type="EMBL" id="EFN56022.1"/>
    </source>
</evidence>
<dbReference type="SMART" id="SM00744">
    <property type="entry name" value="RINGv"/>
    <property type="match status" value="1"/>
</dbReference>
<organism evidence="6">
    <name type="scientific">Chlorella variabilis</name>
    <name type="common">Green alga</name>
    <dbReference type="NCBI Taxonomy" id="554065"/>
    <lineage>
        <taxon>Eukaryota</taxon>
        <taxon>Viridiplantae</taxon>
        <taxon>Chlorophyta</taxon>
        <taxon>core chlorophytes</taxon>
        <taxon>Trebouxiophyceae</taxon>
        <taxon>Chlorellales</taxon>
        <taxon>Chlorellaceae</taxon>
        <taxon>Chlorella clade</taxon>
        <taxon>Chlorella</taxon>
    </lineage>
</organism>
<evidence type="ECO:0000256" key="2">
    <source>
        <dbReference type="ARBA" id="ARBA00022771"/>
    </source>
</evidence>
<keyword evidence="3" id="KW-0862">Zinc</keyword>
<dbReference type="eggNOG" id="ENOG502SQV4">
    <property type="taxonomic scope" value="Eukaryota"/>
</dbReference>
<feature type="domain" description="RING-CH-type" evidence="4">
    <location>
        <begin position="1"/>
        <end position="57"/>
    </location>
</feature>
<dbReference type="InterPro" id="IPR011016">
    <property type="entry name" value="Znf_RING-CH"/>
</dbReference>
<dbReference type="OMA" id="CRCPRSV"/>
<dbReference type="InParanoid" id="E1ZEF7"/>
<dbReference type="SUPFAM" id="SSF57850">
    <property type="entry name" value="RING/U-box"/>
    <property type="match status" value="1"/>
</dbReference>
<evidence type="ECO:0000256" key="1">
    <source>
        <dbReference type="ARBA" id="ARBA00022723"/>
    </source>
</evidence>
<dbReference type="AlphaFoldDB" id="E1ZEF7"/>
<evidence type="ECO:0000313" key="6">
    <source>
        <dbReference type="Proteomes" id="UP000008141"/>
    </source>
</evidence>
<dbReference type="Proteomes" id="UP000008141">
    <property type="component" value="Unassembled WGS sequence"/>
</dbReference>
<protein>
    <recommendedName>
        <fullName evidence="4">RING-CH-type domain-containing protein</fullName>
    </recommendedName>
</protein>
<name>E1ZEF7_CHLVA</name>
<dbReference type="GO" id="GO:0008270">
    <property type="term" value="F:zinc ion binding"/>
    <property type="evidence" value="ECO:0007669"/>
    <property type="project" value="UniProtKB-KW"/>
</dbReference>
<sequence>QEACWICHSGTEAGYLERPCRCPRSVHPACLARWQLASAGRAEERNCRFCQDHLPDWKEAHSALPKARSMSVVHEGSTHQLAVHPGPQGRSEFEAAIRRIFGLAPDATVQLTFGCRLPDNSGEVTLEGSGSFDAAVHLAAISAGQR</sequence>
<dbReference type="Gene3D" id="3.30.40.10">
    <property type="entry name" value="Zinc/RING finger domain, C3HC4 (zinc finger)"/>
    <property type="match status" value="1"/>
</dbReference>
<feature type="non-terminal residue" evidence="5">
    <location>
        <position position="146"/>
    </location>
</feature>
<evidence type="ECO:0000259" key="4">
    <source>
        <dbReference type="PROSITE" id="PS51292"/>
    </source>
</evidence>
<dbReference type="KEGG" id="cvr:CHLNCDRAFT_13478"/>
<keyword evidence="1" id="KW-0479">Metal-binding</keyword>
<gene>
    <name evidence="5" type="ORF">CHLNCDRAFT_13478</name>
</gene>
<dbReference type="OrthoDB" id="496970at2759"/>
<proteinExistence type="predicted"/>
<evidence type="ECO:0000256" key="3">
    <source>
        <dbReference type="ARBA" id="ARBA00022833"/>
    </source>
</evidence>
<dbReference type="RefSeq" id="XP_005848124.1">
    <property type="nucleotide sequence ID" value="XM_005848062.1"/>
</dbReference>
<dbReference type="EMBL" id="GL433843">
    <property type="protein sequence ID" value="EFN56022.1"/>
    <property type="molecule type" value="Genomic_DNA"/>
</dbReference>
<reference evidence="5 6" key="1">
    <citation type="journal article" date="2010" name="Plant Cell">
        <title>The Chlorella variabilis NC64A genome reveals adaptation to photosymbiosis, coevolution with viruses, and cryptic sex.</title>
        <authorList>
            <person name="Blanc G."/>
            <person name="Duncan G."/>
            <person name="Agarkova I."/>
            <person name="Borodovsky M."/>
            <person name="Gurnon J."/>
            <person name="Kuo A."/>
            <person name="Lindquist E."/>
            <person name="Lucas S."/>
            <person name="Pangilinan J."/>
            <person name="Polle J."/>
            <person name="Salamov A."/>
            <person name="Terry A."/>
            <person name="Yamada T."/>
            <person name="Dunigan D.D."/>
            <person name="Grigoriev I.V."/>
            <person name="Claverie J.M."/>
            <person name="Van Etten J.L."/>
        </authorList>
    </citation>
    <scope>NUCLEOTIDE SEQUENCE [LARGE SCALE GENOMIC DNA]</scope>
    <source>
        <strain evidence="5 6">NC64A</strain>
    </source>
</reference>
<dbReference type="Pfam" id="PF12906">
    <property type="entry name" value="RINGv"/>
    <property type="match status" value="1"/>
</dbReference>
<keyword evidence="6" id="KW-1185">Reference proteome</keyword>